<dbReference type="AlphaFoldDB" id="A0A9X3DZB6"/>
<keyword evidence="3" id="KW-1185">Reference proteome</keyword>
<organism evidence="2 3">
    <name type="scientific">Kaistia nematophila</name>
    <dbReference type="NCBI Taxonomy" id="2994654"/>
    <lineage>
        <taxon>Bacteria</taxon>
        <taxon>Pseudomonadati</taxon>
        <taxon>Pseudomonadota</taxon>
        <taxon>Alphaproteobacteria</taxon>
        <taxon>Hyphomicrobiales</taxon>
        <taxon>Kaistiaceae</taxon>
        <taxon>Kaistia</taxon>
    </lineage>
</organism>
<accession>A0A9X3DZB6</accession>
<feature type="domain" description="Transcriptional regulator-like" evidence="1">
    <location>
        <begin position="35"/>
        <end position="94"/>
    </location>
</feature>
<comment type="caution">
    <text evidence="2">The sequence shown here is derived from an EMBL/GenBank/DDBJ whole genome shotgun (WGS) entry which is preliminary data.</text>
</comment>
<name>A0A9X3DZB6_9HYPH</name>
<reference evidence="2" key="1">
    <citation type="submission" date="2022-11" db="EMBL/GenBank/DDBJ databases">
        <title>Biodiversity and phylogenetic relationships of bacteria.</title>
        <authorList>
            <person name="Machado R.A.R."/>
            <person name="Bhat A."/>
            <person name="Loulou A."/>
            <person name="Kallel S."/>
        </authorList>
    </citation>
    <scope>NUCLEOTIDE SEQUENCE</scope>
    <source>
        <strain evidence="2">K-TC2</strain>
    </source>
</reference>
<dbReference type="Pfam" id="PF20109">
    <property type="entry name" value="Trans_reg_dom"/>
    <property type="match status" value="1"/>
</dbReference>
<evidence type="ECO:0000313" key="3">
    <source>
        <dbReference type="Proteomes" id="UP001144805"/>
    </source>
</evidence>
<proteinExistence type="predicted"/>
<dbReference type="Proteomes" id="UP001144805">
    <property type="component" value="Unassembled WGS sequence"/>
</dbReference>
<sequence length="101" mass="11463">MSGFYYLPQSLILSSPGVALRASVLGGDAMLLSIDWRSPAAYRHAKHIPAAGFAWEYLRRNDEYRHDFQTIALTGQPGSRELEAFAQRWGLRFPERPRRAA</sequence>
<evidence type="ECO:0000313" key="2">
    <source>
        <dbReference type="EMBL" id="MCX5568186.1"/>
    </source>
</evidence>
<protein>
    <submittedName>
        <fullName evidence="2">DUF6499 domain-containing protein</fullName>
    </submittedName>
</protein>
<dbReference type="InterPro" id="IPR045465">
    <property type="entry name" value="Trans_reg_dom"/>
</dbReference>
<dbReference type="EMBL" id="JAPKNK010000001">
    <property type="protein sequence ID" value="MCX5568186.1"/>
    <property type="molecule type" value="Genomic_DNA"/>
</dbReference>
<gene>
    <name evidence="2" type="ORF">OSH07_03170</name>
</gene>
<evidence type="ECO:0000259" key="1">
    <source>
        <dbReference type="Pfam" id="PF20109"/>
    </source>
</evidence>